<proteinExistence type="inferred from homology"/>
<evidence type="ECO:0000313" key="6">
    <source>
        <dbReference type="Proteomes" id="UP000464524"/>
    </source>
</evidence>
<dbReference type="SUPFAM" id="SSF53850">
    <property type="entry name" value="Periplasmic binding protein-like II"/>
    <property type="match status" value="1"/>
</dbReference>
<feature type="chain" id="PRO_5032924218" description="Solute-binding protein family 3/N-terminal domain-containing protein" evidence="3">
    <location>
        <begin position="22"/>
        <end position="240"/>
    </location>
</feature>
<accession>A0A857JFI7</accession>
<name>A0A857JFI7_9ALTE</name>
<evidence type="ECO:0000256" key="3">
    <source>
        <dbReference type="SAM" id="SignalP"/>
    </source>
</evidence>
<dbReference type="AlphaFoldDB" id="A0A857JFI7"/>
<dbReference type="Gene3D" id="3.40.190.10">
    <property type="entry name" value="Periplasmic binding protein-like II"/>
    <property type="match status" value="2"/>
</dbReference>
<evidence type="ECO:0000256" key="2">
    <source>
        <dbReference type="ARBA" id="ARBA00022729"/>
    </source>
</evidence>
<feature type="domain" description="Solute-binding protein family 3/N-terminal" evidence="4">
    <location>
        <begin position="14"/>
        <end position="238"/>
    </location>
</feature>
<gene>
    <name evidence="5" type="ORF">FX988_00221</name>
</gene>
<dbReference type="PANTHER" id="PTHR35936:SF19">
    <property type="entry name" value="AMINO-ACID-BINDING PROTEIN YXEM-RELATED"/>
    <property type="match status" value="1"/>
</dbReference>
<protein>
    <recommendedName>
        <fullName evidence="4">Solute-binding protein family 3/N-terminal domain-containing protein</fullName>
    </recommendedName>
</protein>
<keyword evidence="2 3" id="KW-0732">Signal</keyword>
<sequence length="240" mass="27937">MRFFFHAAMLVLGFISASTNAQEIIRSSVSKEFMNGLQVKYLKNIAMHMNMEIEILPMPFARRIKELRQGNLDMLVGLQREDEDQDEVVYIAPSYETLRHTFFVRKPDLDQLVNFNDLRKLRIGVTRNAKYFERFNRETELIMVPVSTLAQKVALLQKGRIDTFIHFQESALPLIRKMGLQDEIVLAQYQPIEVNNYYVTISQNSPLIKQKHLVESAVRTAIANGEFATIRRQHYLSRAD</sequence>
<dbReference type="PANTHER" id="PTHR35936">
    <property type="entry name" value="MEMBRANE-BOUND LYTIC MUREIN TRANSGLYCOSYLASE F"/>
    <property type="match status" value="1"/>
</dbReference>
<dbReference type="Proteomes" id="UP000464524">
    <property type="component" value="Chromosome"/>
</dbReference>
<organism evidence="5 6">
    <name type="scientific">Paraglaciecola mesophila</name>
    <dbReference type="NCBI Taxonomy" id="197222"/>
    <lineage>
        <taxon>Bacteria</taxon>
        <taxon>Pseudomonadati</taxon>
        <taxon>Pseudomonadota</taxon>
        <taxon>Gammaproteobacteria</taxon>
        <taxon>Alteromonadales</taxon>
        <taxon>Alteromonadaceae</taxon>
        <taxon>Paraglaciecola</taxon>
    </lineage>
</organism>
<keyword evidence="6" id="KW-1185">Reference proteome</keyword>
<dbReference type="SMART" id="SM00062">
    <property type="entry name" value="PBPb"/>
    <property type="match status" value="1"/>
</dbReference>
<evidence type="ECO:0000259" key="4">
    <source>
        <dbReference type="SMART" id="SM00062"/>
    </source>
</evidence>
<dbReference type="InterPro" id="IPR001638">
    <property type="entry name" value="Solute-binding_3/MltF_N"/>
</dbReference>
<evidence type="ECO:0000256" key="1">
    <source>
        <dbReference type="ARBA" id="ARBA00010333"/>
    </source>
</evidence>
<reference evidence="5 6" key="1">
    <citation type="submission" date="2019-12" db="EMBL/GenBank/DDBJ databases">
        <title>Genome sequencing and assembly of endphytes of Porphyra tenera.</title>
        <authorList>
            <person name="Park J.M."/>
            <person name="Shin R."/>
            <person name="Jo S.H."/>
        </authorList>
    </citation>
    <scope>NUCLEOTIDE SEQUENCE [LARGE SCALE GENOMIC DNA]</scope>
    <source>
        <strain evidence="5 6">GPM4</strain>
    </source>
</reference>
<dbReference type="EMBL" id="CP047656">
    <property type="protein sequence ID" value="QHJ10012.1"/>
    <property type="molecule type" value="Genomic_DNA"/>
</dbReference>
<dbReference type="KEGG" id="pmes:FX988_00221"/>
<evidence type="ECO:0000313" key="5">
    <source>
        <dbReference type="EMBL" id="QHJ10012.1"/>
    </source>
</evidence>
<comment type="similarity">
    <text evidence="1">Belongs to the bacterial solute-binding protein 3 family.</text>
</comment>
<dbReference type="Pfam" id="PF00497">
    <property type="entry name" value="SBP_bac_3"/>
    <property type="match status" value="1"/>
</dbReference>
<feature type="signal peptide" evidence="3">
    <location>
        <begin position="1"/>
        <end position="21"/>
    </location>
</feature>